<name>A0A517P6K9_9PLAN</name>
<feature type="compositionally biased region" description="Basic and acidic residues" evidence="1">
    <location>
        <begin position="177"/>
        <end position="191"/>
    </location>
</feature>
<evidence type="ECO:0000313" key="2">
    <source>
        <dbReference type="EMBL" id="QDT14993.1"/>
    </source>
</evidence>
<accession>A0A517P6K9</accession>
<sequence>MNAPFLLETMPDAPSARGPWLDRALVGRGLDQLVAELEALGAAVAAETAPQAEPAADPADLDAALGPHRDAVLTDGVAAAPAGLVAALLARPALLITLRTLVLEEGGPHWDAVAAEDPELLAAAERVAAVVAERLADAPAPPPAKRASAQPEQASTLRRGGILPPSASAANGSLGNDSRRESAAGSRRDGEPPVAKPLPEKTVAAPPKQERRGSGRSLVAAGLSGLAGLALGFLVAVFMDVAPQLTVPVATIGWGWAGPEGLPQADSPRAYLNELADEAEEWFGKRPEDAPAVAKRIAEFRAGCSVLILAEHPALSPASAELLREKCRNWAAALDAQLAAVEAGEPPIEVRSRTDETVRKLIDALRGEAILNV</sequence>
<organism evidence="2 3">
    <name type="scientific">Alienimonas californiensis</name>
    <dbReference type="NCBI Taxonomy" id="2527989"/>
    <lineage>
        <taxon>Bacteria</taxon>
        <taxon>Pseudomonadati</taxon>
        <taxon>Planctomycetota</taxon>
        <taxon>Planctomycetia</taxon>
        <taxon>Planctomycetales</taxon>
        <taxon>Planctomycetaceae</taxon>
        <taxon>Alienimonas</taxon>
    </lineage>
</organism>
<dbReference type="Proteomes" id="UP000318741">
    <property type="component" value="Chromosome"/>
</dbReference>
<proteinExistence type="predicted"/>
<protein>
    <submittedName>
        <fullName evidence="2">Uncharacterized protein</fullName>
    </submittedName>
</protein>
<dbReference type="AlphaFoldDB" id="A0A517P6K9"/>
<dbReference type="RefSeq" id="WP_207622151.1">
    <property type="nucleotide sequence ID" value="NZ_CP036265.1"/>
</dbReference>
<keyword evidence="3" id="KW-1185">Reference proteome</keyword>
<feature type="region of interest" description="Disordered" evidence="1">
    <location>
        <begin position="138"/>
        <end position="216"/>
    </location>
</feature>
<reference evidence="2 3" key="1">
    <citation type="submission" date="2019-02" db="EMBL/GenBank/DDBJ databases">
        <title>Deep-cultivation of Planctomycetes and their phenomic and genomic characterization uncovers novel biology.</title>
        <authorList>
            <person name="Wiegand S."/>
            <person name="Jogler M."/>
            <person name="Boedeker C."/>
            <person name="Pinto D."/>
            <person name="Vollmers J."/>
            <person name="Rivas-Marin E."/>
            <person name="Kohn T."/>
            <person name="Peeters S.H."/>
            <person name="Heuer A."/>
            <person name="Rast P."/>
            <person name="Oberbeckmann S."/>
            <person name="Bunk B."/>
            <person name="Jeske O."/>
            <person name="Meyerdierks A."/>
            <person name="Storesund J.E."/>
            <person name="Kallscheuer N."/>
            <person name="Luecker S."/>
            <person name="Lage O.M."/>
            <person name="Pohl T."/>
            <person name="Merkel B.J."/>
            <person name="Hornburger P."/>
            <person name="Mueller R.-W."/>
            <person name="Bruemmer F."/>
            <person name="Labrenz M."/>
            <person name="Spormann A.M."/>
            <person name="Op den Camp H."/>
            <person name="Overmann J."/>
            <person name="Amann R."/>
            <person name="Jetten M.S.M."/>
            <person name="Mascher T."/>
            <person name="Medema M.H."/>
            <person name="Devos D.P."/>
            <person name="Kaster A.-K."/>
            <person name="Ovreas L."/>
            <person name="Rohde M."/>
            <person name="Galperin M.Y."/>
            <person name="Jogler C."/>
        </authorList>
    </citation>
    <scope>NUCLEOTIDE SEQUENCE [LARGE SCALE GENOMIC DNA]</scope>
    <source>
        <strain evidence="2 3">CA12</strain>
    </source>
</reference>
<dbReference type="KEGG" id="acaf:CA12_10730"/>
<gene>
    <name evidence="2" type="ORF">CA12_10730</name>
</gene>
<evidence type="ECO:0000256" key="1">
    <source>
        <dbReference type="SAM" id="MobiDB-lite"/>
    </source>
</evidence>
<dbReference type="EMBL" id="CP036265">
    <property type="protein sequence ID" value="QDT14993.1"/>
    <property type="molecule type" value="Genomic_DNA"/>
</dbReference>
<evidence type="ECO:0000313" key="3">
    <source>
        <dbReference type="Proteomes" id="UP000318741"/>
    </source>
</evidence>